<dbReference type="InterPro" id="IPR036691">
    <property type="entry name" value="Endo/exonu/phosph_ase_sf"/>
</dbReference>
<reference evidence="1" key="1">
    <citation type="submission" date="2023-01" db="EMBL/GenBank/DDBJ databases">
        <title>Human gut microbiome strain richness.</title>
        <authorList>
            <person name="Chen-Liaw A."/>
        </authorList>
    </citation>
    <scope>NUCLEOTIDE SEQUENCE</scope>
    <source>
        <strain evidence="1">D43st1_D9_D43t1_170807</strain>
    </source>
</reference>
<proteinExistence type="predicted"/>
<accession>A0AAW6EH82</accession>
<sequence>MRISILESSLNLRIDRKNNKFMHHSDYVLTGDVAKKQLEYSADIYCNVEYMECQDEEYLFEFSKNGYKRITALFEDNRGILCYVKKDIQITNEVHRMNSPHLLHFQIIKDDRLLNILVFRVLVSNGSKDDFKNRKSQFDSVMQYIDFIGTSDLIVTGDWNHAYVRNIYDHVKHNQYIFNYQYICSELERRGLKMGIKINPNIPPQKSGLHSYKGFLAIDHIAIGKDLEFISTPKYSSYDPYAPIGTPDHAFLFSEISF</sequence>
<dbReference type="Gene3D" id="3.60.10.10">
    <property type="entry name" value="Endonuclease/exonuclease/phosphatase"/>
    <property type="match status" value="1"/>
</dbReference>
<dbReference type="EMBL" id="JAQMLU010000013">
    <property type="protein sequence ID" value="MDB8750462.1"/>
    <property type="molecule type" value="Genomic_DNA"/>
</dbReference>
<organism evidence="1 2">
    <name type="scientific">Ruminococcus bicirculans</name>
    <name type="common">ex Wegman et al. 2014</name>
    <dbReference type="NCBI Taxonomy" id="1160721"/>
    <lineage>
        <taxon>Bacteria</taxon>
        <taxon>Bacillati</taxon>
        <taxon>Bacillota</taxon>
        <taxon>Clostridia</taxon>
        <taxon>Eubacteriales</taxon>
        <taxon>Oscillospiraceae</taxon>
        <taxon>Ruminococcus</taxon>
    </lineage>
</organism>
<gene>
    <name evidence="1" type="ORF">PNW00_08395</name>
</gene>
<evidence type="ECO:0008006" key="3">
    <source>
        <dbReference type="Google" id="ProtNLM"/>
    </source>
</evidence>
<name>A0AAW6EH82_9FIRM</name>
<evidence type="ECO:0000313" key="1">
    <source>
        <dbReference type="EMBL" id="MDB8750462.1"/>
    </source>
</evidence>
<dbReference type="AlphaFoldDB" id="A0AAW6EH82"/>
<comment type="caution">
    <text evidence="1">The sequence shown here is derived from an EMBL/GenBank/DDBJ whole genome shotgun (WGS) entry which is preliminary data.</text>
</comment>
<dbReference type="Proteomes" id="UP001213042">
    <property type="component" value="Unassembled WGS sequence"/>
</dbReference>
<dbReference type="SUPFAM" id="SSF56219">
    <property type="entry name" value="DNase I-like"/>
    <property type="match status" value="1"/>
</dbReference>
<dbReference type="RefSeq" id="WP_195221259.1">
    <property type="nucleotide sequence ID" value="NZ_JADMWL010000013.1"/>
</dbReference>
<evidence type="ECO:0000313" key="2">
    <source>
        <dbReference type="Proteomes" id="UP001213042"/>
    </source>
</evidence>
<protein>
    <recommendedName>
        <fullName evidence="3">Endonuclease/exonuclease/phosphatase domain-containing protein</fullName>
    </recommendedName>
</protein>